<evidence type="ECO:0000256" key="11">
    <source>
        <dbReference type="ARBA" id="ARBA00023004"/>
    </source>
</evidence>
<comment type="similarity">
    <text evidence="5">Belongs to the cytochrome P450 family.</text>
</comment>
<evidence type="ECO:0000256" key="8">
    <source>
        <dbReference type="ARBA" id="ARBA00022824"/>
    </source>
</evidence>
<proteinExistence type="inferred from homology"/>
<keyword evidence="6" id="KW-0349">Heme</keyword>
<keyword evidence="11" id="KW-0408">Iron</keyword>
<dbReference type="GO" id="GO:0004497">
    <property type="term" value="F:monooxygenase activity"/>
    <property type="evidence" value="ECO:0007669"/>
    <property type="project" value="UniProtKB-KW"/>
</dbReference>
<dbReference type="GO" id="GO:0016705">
    <property type="term" value="F:oxidoreductase activity, acting on paired donors, with incorporation or reduction of molecular oxygen"/>
    <property type="evidence" value="ECO:0007669"/>
    <property type="project" value="InterPro"/>
</dbReference>
<name>A0A6P7GNR4_DIAVI</name>
<accession>A0A6P7GNR4</accession>
<organism evidence="14">
    <name type="scientific">Diabrotica virgifera virgifera</name>
    <name type="common">western corn rootworm</name>
    <dbReference type="NCBI Taxonomy" id="50390"/>
    <lineage>
        <taxon>Eukaryota</taxon>
        <taxon>Metazoa</taxon>
        <taxon>Ecdysozoa</taxon>
        <taxon>Arthropoda</taxon>
        <taxon>Hexapoda</taxon>
        <taxon>Insecta</taxon>
        <taxon>Pterygota</taxon>
        <taxon>Neoptera</taxon>
        <taxon>Endopterygota</taxon>
        <taxon>Coleoptera</taxon>
        <taxon>Polyphaga</taxon>
        <taxon>Cucujiformia</taxon>
        <taxon>Chrysomeloidea</taxon>
        <taxon>Chrysomelidae</taxon>
        <taxon>Galerucinae</taxon>
        <taxon>Diabroticina</taxon>
        <taxon>Diabroticites</taxon>
        <taxon>Diabrotica</taxon>
    </lineage>
</organism>
<protein>
    <submittedName>
        <fullName evidence="14">Cytochrome P450 4C1-like</fullName>
    </submittedName>
</protein>
<evidence type="ECO:0000256" key="6">
    <source>
        <dbReference type="ARBA" id="ARBA00022617"/>
    </source>
</evidence>
<evidence type="ECO:0000256" key="1">
    <source>
        <dbReference type="ARBA" id="ARBA00001971"/>
    </source>
</evidence>
<keyword evidence="7" id="KW-0479">Metal-binding</keyword>
<keyword evidence="8" id="KW-0256">Endoplasmic reticulum</keyword>
<evidence type="ECO:0000256" key="2">
    <source>
        <dbReference type="ARBA" id="ARBA00003690"/>
    </source>
</evidence>
<dbReference type="RefSeq" id="XP_028145430.1">
    <property type="nucleotide sequence ID" value="XM_028289629.1"/>
</dbReference>
<dbReference type="AlphaFoldDB" id="A0A6P7GNR4"/>
<dbReference type="GO" id="GO:0020037">
    <property type="term" value="F:heme binding"/>
    <property type="evidence" value="ECO:0007669"/>
    <property type="project" value="InterPro"/>
</dbReference>
<evidence type="ECO:0000256" key="13">
    <source>
        <dbReference type="ARBA" id="ARBA00023136"/>
    </source>
</evidence>
<evidence type="ECO:0000256" key="4">
    <source>
        <dbReference type="ARBA" id="ARBA00004406"/>
    </source>
</evidence>
<dbReference type="PANTHER" id="PTHR24291">
    <property type="entry name" value="CYTOCHROME P450 FAMILY 4"/>
    <property type="match status" value="1"/>
</dbReference>
<keyword evidence="10" id="KW-0560">Oxidoreductase</keyword>
<evidence type="ECO:0000256" key="12">
    <source>
        <dbReference type="ARBA" id="ARBA00023033"/>
    </source>
</evidence>
<reference evidence="14" key="1">
    <citation type="submission" date="2025-08" db="UniProtKB">
        <authorList>
            <consortium name="RefSeq"/>
        </authorList>
    </citation>
    <scope>IDENTIFICATION</scope>
    <source>
        <tissue evidence="14">Whole insect</tissue>
    </source>
</reference>
<sequence>MYKSKKMRLIDLLLSAKIKQGVIDDKGIKNEVNTFIFAGHDTTANSICHALLLLANEPIVQVSFFGFIFFIQNGEPERLNLKIHLIKSTSFEAAFSVRSNWLDFFDSV</sequence>
<gene>
    <name evidence="14" type="primary">LOC114339004</name>
</gene>
<dbReference type="InterPro" id="IPR050196">
    <property type="entry name" value="Cytochrome_P450_Monoox"/>
</dbReference>
<dbReference type="Gene3D" id="1.10.630.10">
    <property type="entry name" value="Cytochrome P450"/>
    <property type="match status" value="1"/>
</dbReference>
<keyword evidence="9" id="KW-0492">Microsome</keyword>
<dbReference type="GO" id="GO:0005789">
    <property type="term" value="C:endoplasmic reticulum membrane"/>
    <property type="evidence" value="ECO:0007669"/>
    <property type="project" value="UniProtKB-SubCell"/>
</dbReference>
<dbReference type="PANTHER" id="PTHR24291:SF189">
    <property type="entry name" value="CYTOCHROME P450 4C3-RELATED"/>
    <property type="match status" value="1"/>
</dbReference>
<evidence type="ECO:0000256" key="3">
    <source>
        <dbReference type="ARBA" id="ARBA00004174"/>
    </source>
</evidence>
<dbReference type="InParanoid" id="A0A6P7GNR4"/>
<evidence type="ECO:0000313" key="14">
    <source>
        <dbReference type="RefSeq" id="XP_028145430.1"/>
    </source>
</evidence>
<comment type="cofactor">
    <cofactor evidence="1">
        <name>heme</name>
        <dbReference type="ChEBI" id="CHEBI:30413"/>
    </cofactor>
</comment>
<keyword evidence="13" id="KW-0472">Membrane</keyword>
<comment type="function">
    <text evidence="2">May be involved in the metabolism of insect hormones and in the breakdown of synthetic insecticides.</text>
</comment>
<dbReference type="InterPro" id="IPR001128">
    <property type="entry name" value="Cyt_P450"/>
</dbReference>
<evidence type="ECO:0000256" key="5">
    <source>
        <dbReference type="ARBA" id="ARBA00010617"/>
    </source>
</evidence>
<dbReference type="Pfam" id="PF00067">
    <property type="entry name" value="p450"/>
    <property type="match status" value="1"/>
</dbReference>
<comment type="subcellular location">
    <subcellularLocation>
        <location evidence="4">Endoplasmic reticulum membrane</location>
        <topology evidence="4">Peripheral membrane protein</topology>
    </subcellularLocation>
    <subcellularLocation>
        <location evidence="3">Microsome membrane</location>
        <topology evidence="3">Peripheral membrane protein</topology>
    </subcellularLocation>
</comment>
<dbReference type="SUPFAM" id="SSF48264">
    <property type="entry name" value="Cytochrome P450"/>
    <property type="match status" value="1"/>
</dbReference>
<evidence type="ECO:0000256" key="10">
    <source>
        <dbReference type="ARBA" id="ARBA00023002"/>
    </source>
</evidence>
<evidence type="ECO:0000256" key="7">
    <source>
        <dbReference type="ARBA" id="ARBA00022723"/>
    </source>
</evidence>
<dbReference type="GO" id="GO:0005506">
    <property type="term" value="F:iron ion binding"/>
    <property type="evidence" value="ECO:0007669"/>
    <property type="project" value="InterPro"/>
</dbReference>
<keyword evidence="12" id="KW-0503">Monooxygenase</keyword>
<dbReference type="InterPro" id="IPR036396">
    <property type="entry name" value="Cyt_P450_sf"/>
</dbReference>
<evidence type="ECO:0000256" key="9">
    <source>
        <dbReference type="ARBA" id="ARBA00022848"/>
    </source>
</evidence>